<dbReference type="AlphaFoldDB" id="A0A318JX78"/>
<feature type="compositionally biased region" description="Low complexity" evidence="1">
    <location>
        <begin position="202"/>
        <end position="216"/>
    </location>
</feature>
<accession>A0A318JX78</accession>
<name>A0A318JX78_9NOCA</name>
<sequence>MRNFACLTLRTPHPHSPGANRSRASRDLDLAAHVVPRTQNACAPLHFDPCAAPHPPSPPETPRPTPAHESARPATRLRKPNCRTELRRLNLPCHVRRRPLRNADASRSAQDIPFQAHWVGSRREHFDGPPELPSCTDTFMLAAPDRPALRAIVSTQAGSTRYGDTFRRCKHPRGVSDGCATTPPTPRETTKYATPEMRRSSVADSYRSRRSSSNAR</sequence>
<gene>
    <name evidence="2" type="ORF">DFR70_10784</name>
</gene>
<keyword evidence="3" id="KW-1185">Reference proteome</keyword>
<dbReference type="EMBL" id="QJKF01000007">
    <property type="protein sequence ID" value="PXX62217.1"/>
    <property type="molecule type" value="Genomic_DNA"/>
</dbReference>
<feature type="region of interest" description="Disordered" evidence="1">
    <location>
        <begin position="1"/>
        <end position="23"/>
    </location>
</feature>
<dbReference type="Proteomes" id="UP000247569">
    <property type="component" value="Unassembled WGS sequence"/>
</dbReference>
<feature type="region of interest" description="Disordered" evidence="1">
    <location>
        <begin position="46"/>
        <end position="82"/>
    </location>
</feature>
<proteinExistence type="predicted"/>
<evidence type="ECO:0000313" key="3">
    <source>
        <dbReference type="Proteomes" id="UP000247569"/>
    </source>
</evidence>
<feature type="compositionally biased region" description="Pro residues" evidence="1">
    <location>
        <begin position="52"/>
        <end position="65"/>
    </location>
</feature>
<evidence type="ECO:0000313" key="2">
    <source>
        <dbReference type="EMBL" id="PXX62217.1"/>
    </source>
</evidence>
<comment type="caution">
    <text evidence="2">The sequence shown here is derived from an EMBL/GenBank/DDBJ whole genome shotgun (WGS) entry which is preliminary data.</text>
</comment>
<organism evidence="2 3">
    <name type="scientific">Nocardia tenerifensis</name>
    <dbReference type="NCBI Taxonomy" id="228006"/>
    <lineage>
        <taxon>Bacteria</taxon>
        <taxon>Bacillati</taxon>
        <taxon>Actinomycetota</taxon>
        <taxon>Actinomycetes</taxon>
        <taxon>Mycobacteriales</taxon>
        <taxon>Nocardiaceae</taxon>
        <taxon>Nocardia</taxon>
    </lineage>
</organism>
<evidence type="ECO:0000256" key="1">
    <source>
        <dbReference type="SAM" id="MobiDB-lite"/>
    </source>
</evidence>
<feature type="region of interest" description="Disordered" evidence="1">
    <location>
        <begin position="172"/>
        <end position="216"/>
    </location>
</feature>
<reference evidence="2 3" key="1">
    <citation type="submission" date="2018-05" db="EMBL/GenBank/DDBJ databases">
        <title>Genomic Encyclopedia of Type Strains, Phase IV (KMG-IV): sequencing the most valuable type-strain genomes for metagenomic binning, comparative biology and taxonomic classification.</title>
        <authorList>
            <person name="Goeker M."/>
        </authorList>
    </citation>
    <scope>NUCLEOTIDE SEQUENCE [LARGE SCALE GENOMIC DNA]</scope>
    <source>
        <strain evidence="2 3">DSM 44704</strain>
    </source>
</reference>
<protein>
    <submittedName>
        <fullName evidence="2">Uncharacterized protein</fullName>
    </submittedName>
</protein>